<evidence type="ECO:0000256" key="2">
    <source>
        <dbReference type="ARBA" id="ARBA00022729"/>
    </source>
</evidence>
<dbReference type="GO" id="GO:0016020">
    <property type="term" value="C:membrane"/>
    <property type="evidence" value="ECO:0007669"/>
    <property type="project" value="UniProtKB-SubCell"/>
</dbReference>
<sequence>MLAGVRPMNHKNEIQPMKLLMLGGGLLLLAGCAIPSLSERVAGDHADRARNVAPVLGGPSISTDAPGDVQGGAIDADRRAREQASHVVLRRSNRPWVASVSVPMGSNEKLPSVFQEPVRLSFNDLGTGGKVGLRTVAERITAVTGVPVRVKPDVFGDAVGGSRSSGLAAASQFAGTPAQPALSNVGASSRAPSASLSRAPELHAVAMRWSGSLEGFLNHVTDLTNLSWEYRDGVVVIERFRTEFFEIATLDGETQYAMGLTASDQGSTGNSGGMGSSGGMSTSNGSADVSEKGRAATVPTLIATVNQIVASVPGSSVVRADGSGRIAVTTTKEAMTKVRDFVRAENESMLRQAQIQFDIYSVRREENDERGIEWGLLIQSVAKALRMGVVSPTTLASEAVGAVNFTVLGSPPSSNDLSRIAGGSTVVLQMLNQYGNSTQHRPVSLLTLNRQWARKASLGSKAYVSETVPGAASTLGAGAPGLKTATVTTGDRYLAQPYIMDNHTVVLKFGVGLSSLVQIANFTSGTGPTQQTVQTPEISNLIDQSTVALKAGQLLVITGLSRIVTNDDTRRLTEDAPLAAGGSRKLGRQREDFVIFVRPTIL</sequence>
<dbReference type="Proteomes" id="UP000193427">
    <property type="component" value="Chromosome"/>
</dbReference>
<evidence type="ECO:0000256" key="3">
    <source>
        <dbReference type="ARBA" id="ARBA00023136"/>
    </source>
</evidence>
<keyword evidence="2" id="KW-0732">Signal</keyword>
<dbReference type="GO" id="GO:0009306">
    <property type="term" value="P:protein secretion"/>
    <property type="evidence" value="ECO:0007669"/>
    <property type="project" value="TreeGrafter"/>
</dbReference>
<dbReference type="AlphaFoldDB" id="A0A1W6L9E1"/>
<proteinExistence type="predicted"/>
<dbReference type="PROSITE" id="PS51257">
    <property type="entry name" value="PROKAR_LIPOPROTEIN"/>
    <property type="match status" value="1"/>
</dbReference>
<dbReference type="PANTHER" id="PTHR30332">
    <property type="entry name" value="PROBABLE GENERAL SECRETION PATHWAY PROTEIN D"/>
    <property type="match status" value="1"/>
</dbReference>
<dbReference type="PANTHER" id="PTHR30332:SF24">
    <property type="entry name" value="SECRETIN GSPD-RELATED"/>
    <property type="match status" value="1"/>
</dbReference>
<reference evidence="5 6" key="1">
    <citation type="submission" date="2016-04" db="EMBL/GenBank/DDBJ databases">
        <title>Complete genome sequence of natural rubber-degrading, novel Gram-negative bacterium, Rhizobacter gummiphilus strain NS21.</title>
        <authorList>
            <person name="Tabata M."/>
            <person name="Kasai D."/>
            <person name="Fukuda M."/>
        </authorList>
    </citation>
    <scope>NUCLEOTIDE SEQUENCE [LARGE SCALE GENOMIC DNA]</scope>
    <source>
        <strain evidence="5 6">NS21</strain>
    </source>
</reference>
<name>A0A1W6L9E1_9BURK</name>
<gene>
    <name evidence="5" type="ORF">A4W93_14005</name>
</gene>
<comment type="subcellular location">
    <subcellularLocation>
        <location evidence="1">Membrane</location>
    </subcellularLocation>
</comment>
<organism evidence="5 6">
    <name type="scientific">Piscinibacter gummiphilus</name>
    <dbReference type="NCBI Taxonomy" id="946333"/>
    <lineage>
        <taxon>Bacteria</taxon>
        <taxon>Pseudomonadati</taxon>
        <taxon>Pseudomonadota</taxon>
        <taxon>Betaproteobacteria</taxon>
        <taxon>Burkholderiales</taxon>
        <taxon>Sphaerotilaceae</taxon>
        <taxon>Piscinibacter</taxon>
    </lineage>
</organism>
<keyword evidence="3" id="KW-0472">Membrane</keyword>
<keyword evidence="6" id="KW-1185">Reference proteome</keyword>
<evidence type="ECO:0000256" key="4">
    <source>
        <dbReference type="SAM" id="MobiDB-lite"/>
    </source>
</evidence>
<dbReference type="KEGG" id="rgu:A4W93_14005"/>
<evidence type="ECO:0000256" key="1">
    <source>
        <dbReference type="ARBA" id="ARBA00004370"/>
    </source>
</evidence>
<feature type="region of interest" description="Disordered" evidence="4">
    <location>
        <begin position="263"/>
        <end position="289"/>
    </location>
</feature>
<dbReference type="InterPro" id="IPR050810">
    <property type="entry name" value="Bact_Secretion_Sys_Channel"/>
</dbReference>
<dbReference type="EMBL" id="CP015118">
    <property type="protein sequence ID" value="ARN20921.1"/>
    <property type="molecule type" value="Genomic_DNA"/>
</dbReference>
<dbReference type="STRING" id="946333.A4W93_14005"/>
<feature type="compositionally biased region" description="Gly residues" evidence="4">
    <location>
        <begin position="269"/>
        <end position="278"/>
    </location>
</feature>
<dbReference type="GO" id="GO:0015627">
    <property type="term" value="C:type II protein secretion system complex"/>
    <property type="evidence" value="ECO:0007669"/>
    <property type="project" value="TreeGrafter"/>
</dbReference>
<evidence type="ECO:0000313" key="5">
    <source>
        <dbReference type="EMBL" id="ARN20921.1"/>
    </source>
</evidence>
<evidence type="ECO:0000313" key="6">
    <source>
        <dbReference type="Proteomes" id="UP000193427"/>
    </source>
</evidence>
<protein>
    <submittedName>
        <fullName evidence="5">Uncharacterized protein</fullName>
    </submittedName>
</protein>
<accession>A0A1W6L9E1</accession>